<gene>
    <name evidence="5" type="ORF">Sangu_2955100</name>
</gene>
<dbReference type="EMBL" id="JACGWK010001824">
    <property type="protein sequence ID" value="KAL0282362.1"/>
    <property type="molecule type" value="Genomic_DNA"/>
</dbReference>
<dbReference type="GO" id="GO:0016301">
    <property type="term" value="F:kinase activity"/>
    <property type="evidence" value="ECO:0007669"/>
    <property type="project" value="UniProtKB-KW"/>
</dbReference>
<dbReference type="SUPFAM" id="SSF56112">
    <property type="entry name" value="Protein kinase-like (PK-like)"/>
    <property type="match status" value="1"/>
</dbReference>
<dbReference type="InterPro" id="IPR011009">
    <property type="entry name" value="Kinase-like_dom_sf"/>
</dbReference>
<evidence type="ECO:0000256" key="3">
    <source>
        <dbReference type="SAM" id="SignalP"/>
    </source>
</evidence>
<dbReference type="InterPro" id="IPR050154">
    <property type="entry name" value="UbiB_kinase"/>
</dbReference>
<sequence length="159" mass="17905">MLLFIFFMLIQFSWQICIDAHAPASSNAIAIDQRRLITPRKEAANAEQFADNFKNMDYVKVPTILWEYTTPQVLTMEYVPGIKINRIKALDQLGVDRKRLGRYAVESYLEQILSHGFFHADPVSRVARTLGTLDAHSATQPLNSADQQPSPTDAGLPQS</sequence>
<reference evidence="5" key="1">
    <citation type="submission" date="2020-06" db="EMBL/GenBank/DDBJ databases">
        <authorList>
            <person name="Li T."/>
            <person name="Hu X."/>
            <person name="Zhang T."/>
            <person name="Song X."/>
            <person name="Zhang H."/>
            <person name="Dai N."/>
            <person name="Sheng W."/>
            <person name="Hou X."/>
            <person name="Wei L."/>
        </authorList>
    </citation>
    <scope>NUCLEOTIDE SEQUENCE</scope>
    <source>
        <strain evidence="5">G01</strain>
        <tissue evidence="5">Leaf</tissue>
    </source>
</reference>
<dbReference type="GO" id="GO:0046467">
    <property type="term" value="P:membrane lipid biosynthetic process"/>
    <property type="evidence" value="ECO:0007669"/>
    <property type="project" value="TreeGrafter"/>
</dbReference>
<dbReference type="InterPro" id="IPR004147">
    <property type="entry name" value="ABC1_dom"/>
</dbReference>
<reference evidence="5" key="2">
    <citation type="journal article" date="2024" name="Plant">
        <title>Genomic evolution and insights into agronomic trait innovations of Sesamum species.</title>
        <authorList>
            <person name="Miao H."/>
            <person name="Wang L."/>
            <person name="Qu L."/>
            <person name="Liu H."/>
            <person name="Sun Y."/>
            <person name="Le M."/>
            <person name="Wang Q."/>
            <person name="Wei S."/>
            <person name="Zheng Y."/>
            <person name="Lin W."/>
            <person name="Duan Y."/>
            <person name="Cao H."/>
            <person name="Xiong S."/>
            <person name="Wang X."/>
            <person name="Wei L."/>
            <person name="Li C."/>
            <person name="Ma Q."/>
            <person name="Ju M."/>
            <person name="Zhao R."/>
            <person name="Li G."/>
            <person name="Mu C."/>
            <person name="Tian Q."/>
            <person name="Mei H."/>
            <person name="Zhang T."/>
            <person name="Gao T."/>
            <person name="Zhang H."/>
        </authorList>
    </citation>
    <scope>NUCLEOTIDE SEQUENCE</scope>
    <source>
        <strain evidence="5">G01</strain>
    </source>
</reference>
<feature type="domain" description="ABC1 atypical kinase-like" evidence="4">
    <location>
        <begin position="40"/>
        <end position="122"/>
    </location>
</feature>
<evidence type="ECO:0000256" key="2">
    <source>
        <dbReference type="SAM" id="MobiDB-lite"/>
    </source>
</evidence>
<dbReference type="AlphaFoldDB" id="A0AAW2IK80"/>
<protein>
    <submittedName>
        <fullName evidence="5">Protein ACTIVITY OF BC1 COMPLEX kinase, chloroplastic</fullName>
    </submittedName>
</protein>
<dbReference type="PANTHER" id="PTHR10566:SF115">
    <property type="entry name" value="PROTEIN ACTIVITY OF BC1 COMPLEX KINASE 8, CHLOROPLASTIC"/>
    <property type="match status" value="1"/>
</dbReference>
<accession>A0AAW2IK80</accession>
<comment type="similarity">
    <text evidence="1">Belongs to the protein kinase superfamily. ADCK protein kinase family.</text>
</comment>
<organism evidence="5">
    <name type="scientific">Sesamum angustifolium</name>
    <dbReference type="NCBI Taxonomy" id="2727405"/>
    <lineage>
        <taxon>Eukaryota</taxon>
        <taxon>Viridiplantae</taxon>
        <taxon>Streptophyta</taxon>
        <taxon>Embryophyta</taxon>
        <taxon>Tracheophyta</taxon>
        <taxon>Spermatophyta</taxon>
        <taxon>Magnoliopsida</taxon>
        <taxon>eudicotyledons</taxon>
        <taxon>Gunneridae</taxon>
        <taxon>Pentapetalae</taxon>
        <taxon>asterids</taxon>
        <taxon>lamiids</taxon>
        <taxon>Lamiales</taxon>
        <taxon>Pedaliaceae</taxon>
        <taxon>Sesamum</taxon>
    </lineage>
</organism>
<dbReference type="GO" id="GO:1901031">
    <property type="term" value="P:regulation of response to reactive oxygen species"/>
    <property type="evidence" value="ECO:0007669"/>
    <property type="project" value="TreeGrafter"/>
</dbReference>
<comment type="caution">
    <text evidence="5">The sequence shown here is derived from an EMBL/GenBank/DDBJ whole genome shotgun (WGS) entry which is preliminary data.</text>
</comment>
<evidence type="ECO:0000313" key="5">
    <source>
        <dbReference type="EMBL" id="KAL0282362.1"/>
    </source>
</evidence>
<name>A0AAW2IK80_9LAMI</name>
<evidence type="ECO:0000256" key="1">
    <source>
        <dbReference type="ARBA" id="ARBA00009670"/>
    </source>
</evidence>
<dbReference type="Pfam" id="PF03109">
    <property type="entry name" value="ABC1"/>
    <property type="match status" value="1"/>
</dbReference>
<dbReference type="PANTHER" id="PTHR10566">
    <property type="entry name" value="CHAPERONE-ACTIVITY OF BC1 COMPLEX CABC1 -RELATED"/>
    <property type="match status" value="1"/>
</dbReference>
<dbReference type="GO" id="GO:0016020">
    <property type="term" value="C:membrane"/>
    <property type="evidence" value="ECO:0007669"/>
    <property type="project" value="GOC"/>
</dbReference>
<keyword evidence="5" id="KW-0808">Transferase</keyword>
<feature type="signal peptide" evidence="3">
    <location>
        <begin position="1"/>
        <end position="15"/>
    </location>
</feature>
<feature type="chain" id="PRO_5043856294" evidence="3">
    <location>
        <begin position="16"/>
        <end position="159"/>
    </location>
</feature>
<evidence type="ECO:0000259" key="4">
    <source>
        <dbReference type="Pfam" id="PF03109"/>
    </source>
</evidence>
<keyword evidence="3" id="KW-0732">Signal</keyword>
<proteinExistence type="inferred from homology"/>
<feature type="region of interest" description="Disordered" evidence="2">
    <location>
        <begin position="139"/>
        <end position="159"/>
    </location>
</feature>
<keyword evidence="5" id="KW-0418">Kinase</keyword>